<reference evidence="2" key="1">
    <citation type="journal article" date="2015" name="Nature">
        <title>Complex archaea that bridge the gap between prokaryotes and eukaryotes.</title>
        <authorList>
            <person name="Spang A."/>
            <person name="Saw J.H."/>
            <person name="Jorgensen S.L."/>
            <person name="Zaremba-Niedzwiedzka K."/>
            <person name="Martijn J."/>
            <person name="Lind A.E."/>
            <person name="van Eijk R."/>
            <person name="Schleper C."/>
            <person name="Guy L."/>
            <person name="Ettema T.J."/>
        </authorList>
    </citation>
    <scope>NUCLEOTIDE SEQUENCE</scope>
</reference>
<feature type="compositionally biased region" description="Basic residues" evidence="1">
    <location>
        <begin position="135"/>
        <end position="148"/>
    </location>
</feature>
<dbReference type="EMBL" id="LAZR01060289">
    <property type="protein sequence ID" value="KKK65999.1"/>
    <property type="molecule type" value="Genomic_DNA"/>
</dbReference>
<feature type="non-terminal residue" evidence="2">
    <location>
        <position position="1"/>
    </location>
</feature>
<proteinExistence type="predicted"/>
<sequence length="264" mass="31097">VKRKPVIRRPVRVPKRKPVKRPTRRRPVRVPKRKPVKRPLRRAPAKIVRRRPVQVRRPLKKPLKPPIRIPKKKPKKLRKAKRPKQISYHVLARPLKKKGKKIPKLIRVTKRPITKKRAKDLRNYLVDTSLSRTAKIKSSPRKPSKRILKSPTGYASKTAKKFRNYKIVKGKKKPLPSGKVIERKRHLLDTKQEKRKISLKRRIAQLQKQSRTPSRNTPKRKPLTPQQSTFNKGVRVSIKKRRPSPAQLRALAKGRAKLKKMRKR</sequence>
<dbReference type="AlphaFoldDB" id="A0A0F8ZHV3"/>
<organism evidence="2">
    <name type="scientific">marine sediment metagenome</name>
    <dbReference type="NCBI Taxonomy" id="412755"/>
    <lineage>
        <taxon>unclassified sequences</taxon>
        <taxon>metagenomes</taxon>
        <taxon>ecological metagenomes</taxon>
    </lineage>
</organism>
<evidence type="ECO:0000313" key="2">
    <source>
        <dbReference type="EMBL" id="KKK65999.1"/>
    </source>
</evidence>
<feature type="compositionally biased region" description="Basic residues" evidence="1">
    <location>
        <begin position="252"/>
        <end position="264"/>
    </location>
</feature>
<accession>A0A0F8ZHV3</accession>
<feature type="region of interest" description="Disordered" evidence="1">
    <location>
        <begin position="201"/>
        <end position="264"/>
    </location>
</feature>
<comment type="caution">
    <text evidence="2">The sequence shown here is derived from an EMBL/GenBank/DDBJ whole genome shotgun (WGS) entry which is preliminary data.</text>
</comment>
<gene>
    <name evidence="2" type="ORF">LCGC14_2968480</name>
</gene>
<feature type="region of interest" description="Disordered" evidence="1">
    <location>
        <begin position="1"/>
        <end position="84"/>
    </location>
</feature>
<feature type="region of interest" description="Disordered" evidence="1">
    <location>
        <begin position="135"/>
        <end position="155"/>
    </location>
</feature>
<protein>
    <submittedName>
        <fullName evidence="2">Uncharacterized protein</fullName>
    </submittedName>
</protein>
<evidence type="ECO:0000256" key="1">
    <source>
        <dbReference type="SAM" id="MobiDB-lite"/>
    </source>
</evidence>
<name>A0A0F8ZHV3_9ZZZZ</name>
<feature type="compositionally biased region" description="Polar residues" evidence="1">
    <location>
        <begin position="206"/>
        <end position="216"/>
    </location>
</feature>